<proteinExistence type="predicted"/>
<evidence type="ECO:0000313" key="2">
    <source>
        <dbReference type="EMBL" id="SPF38298.1"/>
    </source>
</evidence>
<sequence>MVKVQDENGSGKIDSHQFPNPGRPIADKNDFRGLSHSAPLGFLAQEQPKIGRSCKTAEVGGGVFLSHRMPLGIHLGLQKHTTQLGFPGFGRSIGLFAFAPGQFLLAHGHAGAVARHIHERAFRLVLPGLEPRRHSRSHLLHQTLDLTVADLDPGILKEVLAGFCIRVFSRRAIHHPRQRRSVGAFQTQGGIGRTMAPGPLTIIVAQDVNGAEKSGDLQVAALHQPLWDCGLESSVKLVHHRLDNRLEQLAGRLENQGPKLLLEDQQALLARRLIQELLDISSGFLLERRLDFVPFFFESVEASARVMATVASTNCPANCSNFLRPSMALARAGAFSGGMRRLTLRPSSQI</sequence>
<evidence type="ECO:0000313" key="3">
    <source>
        <dbReference type="Proteomes" id="UP000238701"/>
    </source>
</evidence>
<organism evidence="2 3">
    <name type="scientific">Candidatus Sulfotelmatobacter kueseliae</name>
    <dbReference type="NCBI Taxonomy" id="2042962"/>
    <lineage>
        <taxon>Bacteria</taxon>
        <taxon>Pseudomonadati</taxon>
        <taxon>Acidobacteriota</taxon>
        <taxon>Terriglobia</taxon>
        <taxon>Terriglobales</taxon>
        <taxon>Candidatus Korobacteraceae</taxon>
        <taxon>Candidatus Sulfotelmatobacter</taxon>
    </lineage>
</organism>
<dbReference type="Proteomes" id="UP000238701">
    <property type="component" value="Unassembled WGS sequence"/>
</dbReference>
<dbReference type="AlphaFoldDB" id="A0A2U3KF92"/>
<gene>
    <name evidence="2" type="ORF">SBA1_1980003</name>
</gene>
<reference evidence="3" key="1">
    <citation type="submission" date="2018-02" db="EMBL/GenBank/DDBJ databases">
        <authorList>
            <person name="Hausmann B."/>
        </authorList>
    </citation>
    <scope>NUCLEOTIDE SEQUENCE [LARGE SCALE GENOMIC DNA]</scope>
    <source>
        <strain evidence="3">Peat soil MAG SbA1</strain>
    </source>
</reference>
<name>A0A2U3KF92_9BACT</name>
<dbReference type="EMBL" id="OMOD01000110">
    <property type="protein sequence ID" value="SPF38298.1"/>
    <property type="molecule type" value="Genomic_DNA"/>
</dbReference>
<feature type="region of interest" description="Disordered" evidence="1">
    <location>
        <begin position="1"/>
        <end position="30"/>
    </location>
</feature>
<evidence type="ECO:0000256" key="1">
    <source>
        <dbReference type="SAM" id="MobiDB-lite"/>
    </source>
</evidence>
<protein>
    <submittedName>
        <fullName evidence="2">Uncharacterized protein</fullName>
    </submittedName>
</protein>
<accession>A0A2U3KF92</accession>